<dbReference type="AlphaFoldDB" id="A0A345ZAA6"/>
<dbReference type="KEGG" id="cdes:C0J27_00460"/>
<proteinExistence type="predicted"/>
<sequence>MVHNIFKIFIILFMSHCFTHASSDRVDKNFESDSINLLIDSDNNSNEKTNQETLDDFVQEYESSVKKSSLIHVVGAIDPYIILQVDAIVDGNFSLATAVAKNLYELQTSCDYGDKILYYCVAGQDADGKLRRISDWHAGQDFKDKTTWTIFTLNKNIQEIIL</sequence>
<evidence type="ECO:0000313" key="2">
    <source>
        <dbReference type="Proteomes" id="UP000254834"/>
    </source>
</evidence>
<organism evidence="1 2">
    <name type="scientific">Candidatus Chromulinivorax destructor</name>
    <dbReference type="NCBI Taxonomy" id="2066483"/>
    <lineage>
        <taxon>Bacteria</taxon>
        <taxon>Candidatus Babelota</taxon>
        <taxon>Candidatus Babeliae</taxon>
        <taxon>Candidatus Babeliales</taxon>
        <taxon>Candidatus Chromulinivoraceae</taxon>
        <taxon>Candidatus Chromulinivorax</taxon>
    </lineage>
</organism>
<gene>
    <name evidence="1" type="ORF">C0J27_00460</name>
</gene>
<accession>A0A345ZAA6</accession>
<evidence type="ECO:0000313" key="1">
    <source>
        <dbReference type="EMBL" id="AXK60223.1"/>
    </source>
</evidence>
<reference evidence="1 2" key="1">
    <citation type="submission" date="2017-12" db="EMBL/GenBank/DDBJ databases">
        <title>Chromulinavorax destructans is a abundant pathogen of dominant heterotrophic picoflagllates.</title>
        <authorList>
            <person name="Deeg C.M."/>
            <person name="Zimmer M."/>
            <person name="Suttle C.A."/>
        </authorList>
    </citation>
    <scope>NUCLEOTIDE SEQUENCE [LARGE SCALE GENOMIC DNA]</scope>
    <source>
        <strain evidence="1 2">SeV1</strain>
    </source>
</reference>
<dbReference type="EMBL" id="CP025544">
    <property type="protein sequence ID" value="AXK60223.1"/>
    <property type="molecule type" value="Genomic_DNA"/>
</dbReference>
<keyword evidence="2" id="KW-1185">Reference proteome</keyword>
<dbReference type="Proteomes" id="UP000254834">
    <property type="component" value="Chromosome"/>
</dbReference>
<dbReference type="RefSeq" id="WP_115585238.1">
    <property type="nucleotide sequence ID" value="NZ_CP025544.1"/>
</dbReference>
<protein>
    <submittedName>
        <fullName evidence="1">Uncharacterized protein</fullName>
    </submittedName>
</protein>
<name>A0A345ZAA6_9BACT</name>